<dbReference type="NCBIfam" id="NF007251">
    <property type="entry name" value="PRK09698.1"/>
    <property type="match status" value="1"/>
</dbReference>
<organism evidence="2 3">
    <name type="scientific">Pseudoleptotrichia goodfellowii</name>
    <dbReference type="NCBI Taxonomy" id="157692"/>
    <lineage>
        <taxon>Bacteria</taxon>
        <taxon>Fusobacteriati</taxon>
        <taxon>Fusobacteriota</taxon>
        <taxon>Fusobacteriia</taxon>
        <taxon>Fusobacteriales</taxon>
        <taxon>Leptotrichiaceae</taxon>
        <taxon>Pseudoleptotrichia</taxon>
    </lineage>
</organism>
<dbReference type="PRINTS" id="PR00475">
    <property type="entry name" value="HEXOKINASE"/>
</dbReference>
<proteinExistence type="inferred from homology"/>
<name>A0A510JB32_9FUSO</name>
<dbReference type="KEGG" id="lgo:JCM16774_0260"/>
<dbReference type="SUPFAM" id="SSF53067">
    <property type="entry name" value="Actin-like ATPase domain"/>
    <property type="match status" value="1"/>
</dbReference>
<gene>
    <name evidence="2" type="ORF">JCM16774_0260</name>
</gene>
<dbReference type="Gene3D" id="3.30.420.40">
    <property type="match status" value="2"/>
</dbReference>
<dbReference type="RefSeq" id="WP_026736948.1">
    <property type="nucleotide sequence ID" value="NZ_AP019822.1"/>
</dbReference>
<evidence type="ECO:0000313" key="3">
    <source>
        <dbReference type="Proteomes" id="UP000321606"/>
    </source>
</evidence>
<dbReference type="OrthoDB" id="9810372at2"/>
<dbReference type="PROSITE" id="PS01125">
    <property type="entry name" value="ROK"/>
    <property type="match status" value="1"/>
</dbReference>
<dbReference type="InterPro" id="IPR000600">
    <property type="entry name" value="ROK"/>
</dbReference>
<dbReference type="AlphaFoldDB" id="A0A510JB32"/>
<sequence length="300" mass="33869">MKEQKDYVLGIDIGGTNFRIGLVSQNYEVEEFQIKPILELQKGDFIDNLLKYIKFYTDLYREKIKAIGIGFPSIVSKDKKYVYSTPNIKNLDNINVTDTLEKKLDIPVYINKDVNFLMLKDVKENNIENDKIAIGLYIGTGFGNAIYINGKIIEGKHGVAGELGHIPVLGSNEVCACGNTGCIEAHASGKALKKICEENFRETDIDNIFSEHRDTKIMEDFIDTLSIPIVTEINILDPDYIIIAGGVPIMKDFPMDKLKKSIYKRARKPYPAEDLNIIVSNHDQKSGILGAAYYIRNYMK</sequence>
<dbReference type="Proteomes" id="UP000321606">
    <property type="component" value="Chromosome"/>
</dbReference>
<reference evidence="2 3" key="1">
    <citation type="submission" date="2019-07" db="EMBL/GenBank/DDBJ databases">
        <title>Complete Genome Sequence of Leptotrichia goodfellowii Strain JCM 16774.</title>
        <authorList>
            <person name="Watanabe S."/>
            <person name="Cui L."/>
        </authorList>
    </citation>
    <scope>NUCLEOTIDE SEQUENCE [LARGE SCALE GENOMIC DNA]</scope>
    <source>
        <strain evidence="2 3">JCM16774</strain>
    </source>
</reference>
<protein>
    <submittedName>
        <fullName evidence="2">ROK family protein</fullName>
    </submittedName>
</protein>
<dbReference type="CDD" id="cd24070">
    <property type="entry name" value="ASKHA_NBD_ROK_AlsK"/>
    <property type="match status" value="1"/>
</dbReference>
<dbReference type="PANTHER" id="PTHR18964:SF149">
    <property type="entry name" value="BIFUNCTIONAL UDP-N-ACETYLGLUCOSAMINE 2-EPIMERASE_N-ACETYLMANNOSAMINE KINASE"/>
    <property type="match status" value="1"/>
</dbReference>
<dbReference type="InterPro" id="IPR043129">
    <property type="entry name" value="ATPase_NBD"/>
</dbReference>
<dbReference type="EMBL" id="AP019822">
    <property type="protein sequence ID" value="BBM35353.1"/>
    <property type="molecule type" value="Genomic_DNA"/>
</dbReference>
<dbReference type="PANTHER" id="PTHR18964">
    <property type="entry name" value="ROK (REPRESSOR, ORF, KINASE) FAMILY"/>
    <property type="match status" value="1"/>
</dbReference>
<evidence type="ECO:0000256" key="1">
    <source>
        <dbReference type="ARBA" id="ARBA00006479"/>
    </source>
</evidence>
<evidence type="ECO:0000313" key="2">
    <source>
        <dbReference type="EMBL" id="BBM35353.1"/>
    </source>
</evidence>
<dbReference type="STRING" id="714315.GCA_000516535_00274"/>
<dbReference type="Pfam" id="PF00480">
    <property type="entry name" value="ROK"/>
    <property type="match status" value="1"/>
</dbReference>
<accession>A0A510JB32</accession>
<comment type="similarity">
    <text evidence="1">Belongs to the ROK (NagC/XylR) family.</text>
</comment>
<dbReference type="InterPro" id="IPR049874">
    <property type="entry name" value="ROK_cs"/>
</dbReference>